<keyword evidence="3" id="KW-1185">Reference proteome</keyword>
<dbReference type="EMBL" id="JASDAP010000023">
    <property type="protein sequence ID" value="KAK1882912.1"/>
    <property type="molecule type" value="Genomic_DNA"/>
</dbReference>
<proteinExistence type="predicted"/>
<comment type="caution">
    <text evidence="2">The sequence shown here is derived from an EMBL/GenBank/DDBJ whole genome shotgun (WGS) entry which is preliminary data.</text>
</comment>
<organism evidence="2 3">
    <name type="scientific">Dissostichus eleginoides</name>
    <name type="common">Patagonian toothfish</name>
    <name type="synonym">Dissostichus amissus</name>
    <dbReference type="NCBI Taxonomy" id="100907"/>
    <lineage>
        <taxon>Eukaryota</taxon>
        <taxon>Metazoa</taxon>
        <taxon>Chordata</taxon>
        <taxon>Craniata</taxon>
        <taxon>Vertebrata</taxon>
        <taxon>Euteleostomi</taxon>
        <taxon>Actinopterygii</taxon>
        <taxon>Neopterygii</taxon>
        <taxon>Teleostei</taxon>
        <taxon>Neoteleostei</taxon>
        <taxon>Acanthomorphata</taxon>
        <taxon>Eupercaria</taxon>
        <taxon>Perciformes</taxon>
        <taxon>Notothenioidei</taxon>
        <taxon>Nototheniidae</taxon>
        <taxon>Dissostichus</taxon>
    </lineage>
</organism>
<protein>
    <submittedName>
        <fullName evidence="2">Polypeptide N-acetylgalactosaminyltransferase 10</fullName>
    </submittedName>
</protein>
<accession>A0AAD9BFG9</accession>
<sequence>GSHRPEENIGSSSHKADVDSLLAAAQADRAQKLLCMPVRDRLPQISARSQMRDRCSRQPVDTDPLPGISARSRAVDNDSCRGLGSSSREAVNRAGKDAQVIRDGVQRIDWHNYEAIKIDLSRSGHGEQGKAFPLTDADRVDQAYRENGFNIYVSDRISLNRSVPDIRNP</sequence>
<feature type="region of interest" description="Disordered" evidence="1">
    <location>
        <begin position="46"/>
        <end position="95"/>
    </location>
</feature>
<dbReference type="Proteomes" id="UP001228049">
    <property type="component" value="Unassembled WGS sequence"/>
</dbReference>
<reference evidence="2" key="1">
    <citation type="submission" date="2023-04" db="EMBL/GenBank/DDBJ databases">
        <title>Chromosome-level genome of Chaenocephalus aceratus.</title>
        <authorList>
            <person name="Park H."/>
        </authorList>
    </citation>
    <scope>NUCLEOTIDE SEQUENCE</scope>
    <source>
        <strain evidence="2">DE</strain>
        <tissue evidence="2">Muscle</tissue>
    </source>
</reference>
<dbReference type="Gene3D" id="3.90.550.10">
    <property type="entry name" value="Spore Coat Polysaccharide Biosynthesis Protein SpsA, Chain A"/>
    <property type="match status" value="1"/>
</dbReference>
<dbReference type="InterPro" id="IPR029044">
    <property type="entry name" value="Nucleotide-diphossugar_trans"/>
</dbReference>
<evidence type="ECO:0000313" key="3">
    <source>
        <dbReference type="Proteomes" id="UP001228049"/>
    </source>
</evidence>
<feature type="non-terminal residue" evidence="2">
    <location>
        <position position="169"/>
    </location>
</feature>
<name>A0AAD9BFG9_DISEL</name>
<evidence type="ECO:0000313" key="2">
    <source>
        <dbReference type="EMBL" id="KAK1882912.1"/>
    </source>
</evidence>
<evidence type="ECO:0000256" key="1">
    <source>
        <dbReference type="SAM" id="MobiDB-lite"/>
    </source>
</evidence>
<feature type="non-terminal residue" evidence="2">
    <location>
        <position position="1"/>
    </location>
</feature>
<gene>
    <name evidence="2" type="ORF">KUDE01_023692</name>
</gene>
<dbReference type="AlphaFoldDB" id="A0AAD9BFG9"/>